<dbReference type="EMBL" id="MN739513">
    <property type="protein sequence ID" value="QHT09560.1"/>
    <property type="molecule type" value="Genomic_DNA"/>
</dbReference>
<proteinExistence type="predicted"/>
<evidence type="ECO:0000313" key="1">
    <source>
        <dbReference type="EMBL" id="QHT09560.1"/>
    </source>
</evidence>
<protein>
    <submittedName>
        <fullName evidence="1">Uncharacterized protein</fullName>
    </submittedName>
</protein>
<dbReference type="AlphaFoldDB" id="A0A6C0D006"/>
<reference evidence="1" key="1">
    <citation type="journal article" date="2020" name="Nature">
        <title>Giant virus diversity and host interactions through global metagenomics.</title>
        <authorList>
            <person name="Schulz F."/>
            <person name="Roux S."/>
            <person name="Paez-Espino D."/>
            <person name="Jungbluth S."/>
            <person name="Walsh D.A."/>
            <person name="Denef V.J."/>
            <person name="McMahon K.D."/>
            <person name="Konstantinidis K.T."/>
            <person name="Eloe-Fadrosh E.A."/>
            <person name="Kyrpides N.C."/>
            <person name="Woyke T."/>
        </authorList>
    </citation>
    <scope>NUCLEOTIDE SEQUENCE</scope>
    <source>
        <strain evidence="1">GVMAG-M-3300023174-102</strain>
    </source>
</reference>
<accession>A0A6C0D006</accession>
<name>A0A6C0D006_9ZZZZ</name>
<sequence length="208" mass="23792">METQFKYNSEENIIHILKAKNRYDDWVEYGCNFGLTSDRLGGIFTDKPYKYYNIDDNIVNVTIVQNAYRHDVDNIPVFAQLIGSDPSFVYQSEFKLCSSIKLLTTGNLGTSCALSMTIGDQKLLACIGSTTQTDRLINKVKRILNNDQRVNDPRVNDPRVNITNIQIFVGDLDKMFCSFYKIKNILKLLNIDEKDVYVTYVGMNNISV</sequence>
<organism evidence="1">
    <name type="scientific">viral metagenome</name>
    <dbReference type="NCBI Taxonomy" id="1070528"/>
    <lineage>
        <taxon>unclassified sequences</taxon>
        <taxon>metagenomes</taxon>
        <taxon>organismal metagenomes</taxon>
    </lineage>
</organism>